<evidence type="ECO:0000313" key="1">
    <source>
        <dbReference type="EMBL" id="KAI7986392.1"/>
    </source>
</evidence>
<dbReference type="Proteomes" id="UP001060215">
    <property type="component" value="Chromosome 15"/>
</dbReference>
<gene>
    <name evidence="1" type="ORF">LOK49_LG14G02267</name>
</gene>
<keyword evidence="2" id="KW-1185">Reference proteome</keyword>
<dbReference type="EMBL" id="CM045772">
    <property type="protein sequence ID" value="KAI7986392.1"/>
    <property type="molecule type" value="Genomic_DNA"/>
</dbReference>
<accession>A0ACC0FE53</accession>
<evidence type="ECO:0000313" key="2">
    <source>
        <dbReference type="Proteomes" id="UP001060215"/>
    </source>
</evidence>
<comment type="caution">
    <text evidence="1">The sequence shown here is derived from an EMBL/GenBank/DDBJ whole genome shotgun (WGS) entry which is preliminary data.</text>
</comment>
<reference evidence="1 2" key="1">
    <citation type="journal article" date="2022" name="Plant J.">
        <title>Chromosome-level genome of Camellia lanceoleosa provides a valuable resource for understanding genome evolution and self-incompatibility.</title>
        <authorList>
            <person name="Gong W."/>
            <person name="Xiao S."/>
            <person name="Wang L."/>
            <person name="Liao Z."/>
            <person name="Chang Y."/>
            <person name="Mo W."/>
            <person name="Hu G."/>
            <person name="Li W."/>
            <person name="Zhao G."/>
            <person name="Zhu H."/>
            <person name="Hu X."/>
            <person name="Ji K."/>
            <person name="Xiang X."/>
            <person name="Song Q."/>
            <person name="Yuan D."/>
            <person name="Jin S."/>
            <person name="Zhang L."/>
        </authorList>
    </citation>
    <scope>NUCLEOTIDE SEQUENCE [LARGE SCALE GENOMIC DNA]</scope>
    <source>
        <strain evidence="1">SQ_2022a</strain>
    </source>
</reference>
<proteinExistence type="predicted"/>
<protein>
    <submittedName>
        <fullName evidence="1">Uncharacterized protein</fullName>
    </submittedName>
</protein>
<name>A0ACC0FE53_9ERIC</name>
<sequence>MMMMEDTRRSGTKKSLVGSIIRRNCILRRLCWVPLMHHNCKPKVLNLINVGSRSRPINKPNLNPSDHPEYYSADGDGDGDGDGKELLIGGESLLSDGKGKAVVQVPRGYLAVYVGPELQRYVIPACYLSMPEFKELMEKAAEEFGYQHDGGLSIPNCEEDDFEVILTRCLAMHQPTHKKNPSKTIQL</sequence>
<organism evidence="1 2">
    <name type="scientific">Camellia lanceoleosa</name>
    <dbReference type="NCBI Taxonomy" id="1840588"/>
    <lineage>
        <taxon>Eukaryota</taxon>
        <taxon>Viridiplantae</taxon>
        <taxon>Streptophyta</taxon>
        <taxon>Embryophyta</taxon>
        <taxon>Tracheophyta</taxon>
        <taxon>Spermatophyta</taxon>
        <taxon>Magnoliopsida</taxon>
        <taxon>eudicotyledons</taxon>
        <taxon>Gunneridae</taxon>
        <taxon>Pentapetalae</taxon>
        <taxon>asterids</taxon>
        <taxon>Ericales</taxon>
        <taxon>Theaceae</taxon>
        <taxon>Camellia</taxon>
    </lineage>
</organism>